<keyword evidence="1" id="KW-0472">Membrane</keyword>
<dbReference type="Pfam" id="PF24394">
    <property type="entry name" value="TMEM62_C"/>
    <property type="match status" value="1"/>
</dbReference>
<dbReference type="Pfam" id="PF24384">
    <property type="entry name" value="Ig_TMM62"/>
    <property type="match status" value="1"/>
</dbReference>
<dbReference type="PANTHER" id="PTHR14795">
    <property type="entry name" value="HELICASE RELATED"/>
    <property type="match status" value="1"/>
</dbReference>
<dbReference type="InterPro" id="IPR041871">
    <property type="entry name" value="MPP_TMEM62"/>
</dbReference>
<sequence>MRVGLGTLVWTLLVLGGASLVGQVVRVLSIDVADPPDKSHITKNRHTESGYVSLDASSDHLIWFMQISDLHLSVFQDATRATQFQEFCLTTVDAIRPAVVLASGDLTDAKTADRLGSRQFIEEWATYRDILRSAAVLNKTVWLDIRGNHDNFNVASLSSEENYYQRYSVQGKHHQRSYMYNYTRGSDSVAFIGVDACLLPGPRRPFNFIGMVTASEMKMLEQFEMASMHYNYTIWFGHYPTSCILSPDPGIRRLMGRGLVYLCGHLHTLGGLVPNMYTRQHTGSLELELGDWKDERIFRVAALDHGMFSFTDVKHSTWPIILVTNPKHALYAMKHHEPLHLIQDSTHIRVLVWSLSAIVAARVRIDDSSSWLTLFHVEGPLYVAKWNPDRYLVGLHMLEVYARDSTGQEATIIQPFSLDESQPSFHFWPRALLMSNLSMFFQFLFGIMVCICVIPLCVMRYIHHLVLEHRMFRPRPRWKIINTWLRKLWVLVSVDRLFWPLIFTAVYLPLGPWFVGEVIEGHIGVVFAWGTFVNRSYLPGSLTYAYGFFQLLVFHLPLTLAVAHCIDFRFWSLYIDPLCSFPRYLCRHVCLLFLVTFQIISAYFFWLAYGTMALVLGPLRTWSAILGVILWHQSSTIHKDLLRGAAEIWVPHYQTWKDEEVTKNYESHENIAQSDL</sequence>
<feature type="domain" description="TMEM62 Ig-like" evidence="3">
    <location>
        <begin position="316"/>
        <end position="420"/>
    </location>
</feature>
<feature type="transmembrane region" description="Helical" evidence="1">
    <location>
        <begin position="544"/>
        <end position="563"/>
    </location>
</feature>
<evidence type="ECO:0000259" key="4">
    <source>
        <dbReference type="Pfam" id="PF24394"/>
    </source>
</evidence>
<comment type="caution">
    <text evidence="5">The sequence shown here is derived from an EMBL/GenBank/DDBJ whole genome shotgun (WGS) entry which is preliminary data.</text>
</comment>
<feature type="domain" description="TMEM62 C-terminal" evidence="4">
    <location>
        <begin position="443"/>
        <end position="566"/>
    </location>
</feature>
<gene>
    <name evidence="5" type="ORF">OTU49_017431</name>
</gene>
<feature type="signal peptide" evidence="2">
    <location>
        <begin position="1"/>
        <end position="29"/>
    </location>
</feature>
<dbReference type="EMBL" id="JARKIK010000043">
    <property type="protein sequence ID" value="KAK8737183.1"/>
    <property type="molecule type" value="Genomic_DNA"/>
</dbReference>
<protein>
    <recommendedName>
        <fullName evidence="7">Transmembrane protein 62</fullName>
    </recommendedName>
</protein>
<evidence type="ECO:0000259" key="3">
    <source>
        <dbReference type="Pfam" id="PF24384"/>
    </source>
</evidence>
<keyword evidence="6" id="KW-1185">Reference proteome</keyword>
<dbReference type="InterPro" id="IPR029052">
    <property type="entry name" value="Metallo-depent_PP-like"/>
</dbReference>
<organism evidence="5 6">
    <name type="scientific">Cherax quadricarinatus</name>
    <name type="common">Australian red claw crayfish</name>
    <dbReference type="NCBI Taxonomy" id="27406"/>
    <lineage>
        <taxon>Eukaryota</taxon>
        <taxon>Metazoa</taxon>
        <taxon>Ecdysozoa</taxon>
        <taxon>Arthropoda</taxon>
        <taxon>Crustacea</taxon>
        <taxon>Multicrustacea</taxon>
        <taxon>Malacostraca</taxon>
        <taxon>Eumalacostraca</taxon>
        <taxon>Eucarida</taxon>
        <taxon>Decapoda</taxon>
        <taxon>Pleocyemata</taxon>
        <taxon>Astacidea</taxon>
        <taxon>Parastacoidea</taxon>
        <taxon>Parastacidae</taxon>
        <taxon>Cherax</taxon>
    </lineage>
</organism>
<evidence type="ECO:0000313" key="5">
    <source>
        <dbReference type="EMBL" id="KAK8737183.1"/>
    </source>
</evidence>
<dbReference type="PANTHER" id="PTHR14795:SF0">
    <property type="entry name" value="TRANSMEMBRANE PROTEIN 62"/>
    <property type="match status" value="1"/>
</dbReference>
<feature type="transmembrane region" description="Helical" evidence="1">
    <location>
        <begin position="439"/>
        <end position="467"/>
    </location>
</feature>
<proteinExistence type="predicted"/>
<keyword evidence="1" id="KW-1133">Transmembrane helix</keyword>
<keyword evidence="2" id="KW-0732">Signal</keyword>
<dbReference type="CDD" id="cd07401">
    <property type="entry name" value="MPP_TMEM62_N"/>
    <property type="match status" value="1"/>
</dbReference>
<dbReference type="InterPro" id="IPR056230">
    <property type="entry name" value="TMEM62_C"/>
</dbReference>
<reference evidence="5 6" key="1">
    <citation type="journal article" date="2024" name="BMC Genomics">
        <title>Genome assembly of redclaw crayfish (Cherax quadricarinatus) provides insights into its immune adaptation and hypoxia tolerance.</title>
        <authorList>
            <person name="Liu Z."/>
            <person name="Zheng J."/>
            <person name="Li H."/>
            <person name="Fang K."/>
            <person name="Wang S."/>
            <person name="He J."/>
            <person name="Zhou D."/>
            <person name="Weng S."/>
            <person name="Chi M."/>
            <person name="Gu Z."/>
            <person name="He J."/>
            <person name="Li F."/>
            <person name="Wang M."/>
        </authorList>
    </citation>
    <scope>NUCLEOTIDE SEQUENCE [LARGE SCALE GENOMIC DNA]</scope>
    <source>
        <strain evidence="5">ZL_2023a</strain>
    </source>
</reference>
<dbReference type="AlphaFoldDB" id="A0AAW0XCR6"/>
<evidence type="ECO:0000313" key="6">
    <source>
        <dbReference type="Proteomes" id="UP001445076"/>
    </source>
</evidence>
<dbReference type="InterPro" id="IPR056229">
    <property type="entry name" value="Ig_TMM62"/>
</dbReference>
<dbReference type="SUPFAM" id="SSF56300">
    <property type="entry name" value="Metallo-dependent phosphatases"/>
    <property type="match status" value="1"/>
</dbReference>
<evidence type="ECO:0000256" key="1">
    <source>
        <dbReference type="SAM" id="Phobius"/>
    </source>
</evidence>
<feature type="chain" id="PRO_5043855724" description="Transmembrane protein 62" evidence="2">
    <location>
        <begin position="30"/>
        <end position="676"/>
    </location>
</feature>
<evidence type="ECO:0000256" key="2">
    <source>
        <dbReference type="SAM" id="SignalP"/>
    </source>
</evidence>
<feature type="transmembrane region" description="Helical" evidence="1">
    <location>
        <begin position="488"/>
        <end position="508"/>
    </location>
</feature>
<dbReference type="Gene3D" id="3.60.21.10">
    <property type="match status" value="1"/>
</dbReference>
<accession>A0AAW0XCR6</accession>
<dbReference type="Proteomes" id="UP001445076">
    <property type="component" value="Unassembled WGS sequence"/>
</dbReference>
<feature type="transmembrane region" description="Helical" evidence="1">
    <location>
        <begin position="584"/>
        <end position="606"/>
    </location>
</feature>
<evidence type="ECO:0008006" key="7">
    <source>
        <dbReference type="Google" id="ProtNLM"/>
    </source>
</evidence>
<name>A0AAW0XCR6_CHEQU</name>
<keyword evidence="1" id="KW-0812">Transmembrane</keyword>